<gene>
    <name evidence="15" type="ORF">DL237_14535</name>
</gene>
<evidence type="ECO:0000256" key="6">
    <source>
        <dbReference type="ARBA" id="ARBA00023077"/>
    </source>
</evidence>
<keyword evidence="4 10" id="KW-0812">Transmembrane</keyword>
<dbReference type="InterPro" id="IPR036942">
    <property type="entry name" value="Beta-barrel_TonB_sf"/>
</dbReference>
<evidence type="ECO:0000256" key="1">
    <source>
        <dbReference type="ARBA" id="ARBA00004571"/>
    </source>
</evidence>
<dbReference type="InterPro" id="IPR000531">
    <property type="entry name" value="Beta-barrel_TonB"/>
</dbReference>
<keyword evidence="2 10" id="KW-0813">Transport</keyword>
<comment type="caution">
    <text evidence="15">The sequence shown here is derived from an EMBL/GenBank/DDBJ whole genome shotgun (WGS) entry which is preliminary data.</text>
</comment>
<keyword evidence="5 12" id="KW-0732">Signal</keyword>
<accession>A0A399IXY9</accession>
<evidence type="ECO:0000313" key="15">
    <source>
        <dbReference type="EMBL" id="RII37891.1"/>
    </source>
</evidence>
<keyword evidence="9 10" id="KW-0998">Cell outer membrane</keyword>
<evidence type="ECO:0000256" key="3">
    <source>
        <dbReference type="ARBA" id="ARBA00022452"/>
    </source>
</evidence>
<keyword evidence="7 10" id="KW-0472">Membrane</keyword>
<dbReference type="PANTHER" id="PTHR30069">
    <property type="entry name" value="TONB-DEPENDENT OUTER MEMBRANE RECEPTOR"/>
    <property type="match status" value="1"/>
</dbReference>
<dbReference type="SUPFAM" id="SSF56935">
    <property type="entry name" value="Porins"/>
    <property type="match status" value="1"/>
</dbReference>
<evidence type="ECO:0000256" key="2">
    <source>
        <dbReference type="ARBA" id="ARBA00022448"/>
    </source>
</evidence>
<keyword evidence="6 11" id="KW-0798">TonB box</keyword>
<evidence type="ECO:0000256" key="12">
    <source>
        <dbReference type="SAM" id="SignalP"/>
    </source>
</evidence>
<evidence type="ECO:0000259" key="14">
    <source>
        <dbReference type="Pfam" id="PF07715"/>
    </source>
</evidence>
<evidence type="ECO:0000259" key="13">
    <source>
        <dbReference type="Pfam" id="PF00593"/>
    </source>
</evidence>
<dbReference type="AlphaFoldDB" id="A0A399IXY9"/>
<feature type="signal peptide" evidence="12">
    <location>
        <begin position="1"/>
        <end position="30"/>
    </location>
</feature>
<dbReference type="OrthoDB" id="9760333at2"/>
<dbReference type="GO" id="GO:0044718">
    <property type="term" value="P:siderophore transmembrane transport"/>
    <property type="evidence" value="ECO:0007669"/>
    <property type="project" value="TreeGrafter"/>
</dbReference>
<dbReference type="RefSeq" id="WP_119399814.1">
    <property type="nucleotide sequence ID" value="NZ_QWJJ01000013.1"/>
</dbReference>
<evidence type="ECO:0000256" key="10">
    <source>
        <dbReference type="PROSITE-ProRule" id="PRU01360"/>
    </source>
</evidence>
<protein>
    <submittedName>
        <fullName evidence="15">TonB-dependent receptor</fullName>
    </submittedName>
</protein>
<evidence type="ECO:0000256" key="4">
    <source>
        <dbReference type="ARBA" id="ARBA00022692"/>
    </source>
</evidence>
<evidence type="ECO:0000313" key="16">
    <source>
        <dbReference type="Proteomes" id="UP000265848"/>
    </source>
</evidence>
<dbReference type="Gene3D" id="2.170.130.10">
    <property type="entry name" value="TonB-dependent receptor, plug domain"/>
    <property type="match status" value="1"/>
</dbReference>
<organism evidence="15 16">
    <name type="scientific">Pseudooceanicola sediminis</name>
    <dbReference type="NCBI Taxonomy" id="2211117"/>
    <lineage>
        <taxon>Bacteria</taxon>
        <taxon>Pseudomonadati</taxon>
        <taxon>Pseudomonadota</taxon>
        <taxon>Alphaproteobacteria</taxon>
        <taxon>Rhodobacterales</taxon>
        <taxon>Paracoccaceae</taxon>
        <taxon>Pseudooceanicola</taxon>
    </lineage>
</organism>
<proteinExistence type="inferred from homology"/>
<sequence length="619" mass="66561">MNTPRLAVLRAATAMTTLALTGAVSQTAIAQDAIDLDAITVTANRGETTERSRTGSSVDVVTEEDLKSSGTTRLADYLISLPGISLSGNGGIGASTNLRIRGADGRYIGVYIDGIDVNDPASTQVSFDFGSLTTQGISRIEILKGAQSALYGSEAIAGVINITTNQATEPGLSQSIATEYGSYNTTKLAYNLSYLGARGSFATTLSHIRTDGFSTADENDGNTEADGHEATRLSFSGDYQLTDTVTVGGAAFWATSESEYDEYSGGPVDGLTHDETSEKDQLGLRAFARVDAGAVQHEFSAQYYQNDRLSSGTNSYGAFAYPYFGQRWSLGYHGQTELSVATLTFGADATRESYKNDGDSGANDMLGLWAQADWHLADEWELVTVLRHDDHSTFGGTTTGRVSLAWLPDPDLTLRAAVGTGFRAPSPYELYASYYGNPDLQPETSTSYELGIEKRLGAGSFNATLFRTEITDLIGYDRATYAYTQTEGTSWMQGLELSAKSQLSDRIAVSAAYTWTDSRDAKTGDRLARVPLHDIALRLNADLTPEISGALSVRHVAGLNDSTGSLPDYTTADVSVRYAISDESDVYLRIENLLDEQYQTARGYGTSDRAVYFGLRSSF</sequence>
<dbReference type="GO" id="GO:0009279">
    <property type="term" value="C:cell outer membrane"/>
    <property type="evidence" value="ECO:0007669"/>
    <property type="project" value="UniProtKB-SubCell"/>
</dbReference>
<dbReference type="Pfam" id="PF07715">
    <property type="entry name" value="Plug"/>
    <property type="match status" value="1"/>
</dbReference>
<dbReference type="Proteomes" id="UP000265848">
    <property type="component" value="Unassembled WGS sequence"/>
</dbReference>
<dbReference type="PROSITE" id="PS52016">
    <property type="entry name" value="TONB_DEPENDENT_REC_3"/>
    <property type="match status" value="1"/>
</dbReference>
<keyword evidence="3 10" id="KW-1134">Transmembrane beta strand</keyword>
<dbReference type="Pfam" id="PF00593">
    <property type="entry name" value="TonB_dep_Rec_b-barrel"/>
    <property type="match status" value="1"/>
</dbReference>
<evidence type="ECO:0000256" key="8">
    <source>
        <dbReference type="ARBA" id="ARBA00023170"/>
    </source>
</evidence>
<evidence type="ECO:0000256" key="5">
    <source>
        <dbReference type="ARBA" id="ARBA00022729"/>
    </source>
</evidence>
<dbReference type="Gene3D" id="2.40.170.20">
    <property type="entry name" value="TonB-dependent receptor, beta-barrel domain"/>
    <property type="match status" value="1"/>
</dbReference>
<dbReference type="GO" id="GO:0015344">
    <property type="term" value="F:siderophore uptake transmembrane transporter activity"/>
    <property type="evidence" value="ECO:0007669"/>
    <property type="project" value="TreeGrafter"/>
</dbReference>
<feature type="chain" id="PRO_5017424327" evidence="12">
    <location>
        <begin position="31"/>
        <end position="619"/>
    </location>
</feature>
<dbReference type="InterPro" id="IPR037066">
    <property type="entry name" value="Plug_dom_sf"/>
</dbReference>
<dbReference type="PANTHER" id="PTHR30069:SF29">
    <property type="entry name" value="HEMOGLOBIN AND HEMOGLOBIN-HAPTOGLOBIN-BINDING PROTEIN 1-RELATED"/>
    <property type="match status" value="1"/>
</dbReference>
<reference evidence="15 16" key="1">
    <citation type="submission" date="2018-08" db="EMBL/GenBank/DDBJ databases">
        <title>Pseudooceanicola sediminis CY03 in the family Rhodobacteracea.</title>
        <authorList>
            <person name="Zhang Y.-J."/>
        </authorList>
    </citation>
    <scope>NUCLEOTIDE SEQUENCE [LARGE SCALE GENOMIC DNA]</scope>
    <source>
        <strain evidence="15 16">CY03</strain>
    </source>
</reference>
<dbReference type="EMBL" id="QWJJ01000013">
    <property type="protein sequence ID" value="RII37891.1"/>
    <property type="molecule type" value="Genomic_DNA"/>
</dbReference>
<feature type="domain" description="TonB-dependent receptor-like beta-barrel" evidence="13">
    <location>
        <begin position="180"/>
        <end position="593"/>
    </location>
</feature>
<dbReference type="InterPro" id="IPR039426">
    <property type="entry name" value="TonB-dep_rcpt-like"/>
</dbReference>
<evidence type="ECO:0000256" key="11">
    <source>
        <dbReference type="RuleBase" id="RU003357"/>
    </source>
</evidence>
<keyword evidence="8 15" id="KW-0675">Receptor</keyword>
<evidence type="ECO:0000256" key="7">
    <source>
        <dbReference type="ARBA" id="ARBA00023136"/>
    </source>
</evidence>
<comment type="subcellular location">
    <subcellularLocation>
        <location evidence="1 10">Cell outer membrane</location>
        <topology evidence="1 10">Multi-pass membrane protein</topology>
    </subcellularLocation>
</comment>
<feature type="domain" description="TonB-dependent receptor plug" evidence="14">
    <location>
        <begin position="52"/>
        <end position="159"/>
    </location>
</feature>
<comment type="similarity">
    <text evidence="10 11">Belongs to the TonB-dependent receptor family.</text>
</comment>
<dbReference type="InterPro" id="IPR012910">
    <property type="entry name" value="Plug_dom"/>
</dbReference>
<keyword evidence="16" id="KW-1185">Reference proteome</keyword>
<evidence type="ECO:0000256" key="9">
    <source>
        <dbReference type="ARBA" id="ARBA00023237"/>
    </source>
</evidence>
<name>A0A399IXY9_9RHOB</name>
<dbReference type="CDD" id="cd01347">
    <property type="entry name" value="ligand_gated_channel"/>
    <property type="match status" value="1"/>
</dbReference>